<keyword evidence="14" id="KW-1185">Reference proteome</keyword>
<comment type="subcellular location">
    <subcellularLocation>
        <location evidence="1">Cell membrane</location>
        <topology evidence="1">Multi-pass membrane protein</topology>
    </subcellularLocation>
</comment>
<dbReference type="InterPro" id="IPR029151">
    <property type="entry name" value="Sensor-like_sf"/>
</dbReference>
<dbReference type="SMART" id="SM00304">
    <property type="entry name" value="HAMP"/>
    <property type="match status" value="1"/>
</dbReference>
<dbReference type="PANTHER" id="PTHR32089">
    <property type="entry name" value="METHYL-ACCEPTING CHEMOTAXIS PROTEIN MCPB"/>
    <property type="match status" value="1"/>
</dbReference>
<dbReference type="Gene3D" id="3.30.450.20">
    <property type="entry name" value="PAS domain"/>
    <property type="match status" value="2"/>
</dbReference>
<keyword evidence="6 10" id="KW-0472">Membrane</keyword>
<evidence type="ECO:0000256" key="2">
    <source>
        <dbReference type="ARBA" id="ARBA00022475"/>
    </source>
</evidence>
<dbReference type="Pfam" id="PF00672">
    <property type="entry name" value="HAMP"/>
    <property type="match status" value="1"/>
</dbReference>
<dbReference type="AlphaFoldDB" id="A0AA37T1B0"/>
<dbReference type="CDD" id="cd12912">
    <property type="entry name" value="PDC2_MCP_like"/>
    <property type="match status" value="1"/>
</dbReference>
<keyword evidence="3" id="KW-0145">Chemotaxis</keyword>
<protein>
    <submittedName>
        <fullName evidence="13">Chemotaxis protein</fullName>
    </submittedName>
</protein>
<dbReference type="PANTHER" id="PTHR32089:SF112">
    <property type="entry name" value="LYSOZYME-LIKE PROTEIN-RELATED"/>
    <property type="match status" value="1"/>
</dbReference>
<dbReference type="PROSITE" id="PS50111">
    <property type="entry name" value="CHEMOTAXIS_TRANSDUC_2"/>
    <property type="match status" value="1"/>
</dbReference>
<evidence type="ECO:0000256" key="9">
    <source>
        <dbReference type="PROSITE-ProRule" id="PRU00284"/>
    </source>
</evidence>
<dbReference type="SUPFAM" id="SSF58104">
    <property type="entry name" value="Methyl-accepting chemotaxis protein (MCP) signaling domain"/>
    <property type="match status" value="1"/>
</dbReference>
<feature type="domain" description="Methyl-accepting transducer" evidence="11">
    <location>
        <begin position="383"/>
        <end position="619"/>
    </location>
</feature>
<gene>
    <name evidence="13" type="ORF">GCM10007877_08080</name>
</gene>
<dbReference type="PROSITE" id="PS50885">
    <property type="entry name" value="HAMP"/>
    <property type="match status" value="1"/>
</dbReference>
<dbReference type="GO" id="GO:0005886">
    <property type="term" value="C:plasma membrane"/>
    <property type="evidence" value="ECO:0007669"/>
    <property type="project" value="UniProtKB-SubCell"/>
</dbReference>
<evidence type="ECO:0000259" key="12">
    <source>
        <dbReference type="PROSITE" id="PS50885"/>
    </source>
</evidence>
<evidence type="ECO:0000256" key="3">
    <source>
        <dbReference type="ARBA" id="ARBA00022500"/>
    </source>
</evidence>
<dbReference type="EMBL" id="BSPD01000021">
    <property type="protein sequence ID" value="GLS25094.1"/>
    <property type="molecule type" value="Genomic_DNA"/>
</dbReference>
<evidence type="ECO:0000259" key="11">
    <source>
        <dbReference type="PROSITE" id="PS50111"/>
    </source>
</evidence>
<dbReference type="InterPro" id="IPR004089">
    <property type="entry name" value="MCPsignal_dom"/>
</dbReference>
<dbReference type="SUPFAM" id="SSF103190">
    <property type="entry name" value="Sensory domain-like"/>
    <property type="match status" value="1"/>
</dbReference>
<evidence type="ECO:0000256" key="1">
    <source>
        <dbReference type="ARBA" id="ARBA00004651"/>
    </source>
</evidence>
<dbReference type="Pfam" id="PF00015">
    <property type="entry name" value="MCPsignal"/>
    <property type="match status" value="1"/>
</dbReference>
<evidence type="ECO:0000256" key="7">
    <source>
        <dbReference type="ARBA" id="ARBA00023224"/>
    </source>
</evidence>
<keyword evidence="4 10" id="KW-0812">Transmembrane</keyword>
<organism evidence="13 14">
    <name type="scientific">Marinibactrum halimedae</name>
    <dbReference type="NCBI Taxonomy" id="1444977"/>
    <lineage>
        <taxon>Bacteria</taxon>
        <taxon>Pseudomonadati</taxon>
        <taxon>Pseudomonadota</taxon>
        <taxon>Gammaproteobacteria</taxon>
        <taxon>Cellvibrionales</taxon>
        <taxon>Cellvibrionaceae</taxon>
        <taxon>Marinibactrum</taxon>
    </lineage>
</organism>
<dbReference type="InterPro" id="IPR003660">
    <property type="entry name" value="HAMP_dom"/>
</dbReference>
<feature type="transmembrane region" description="Helical" evidence="10">
    <location>
        <begin position="7"/>
        <end position="27"/>
    </location>
</feature>
<dbReference type="Proteomes" id="UP001156870">
    <property type="component" value="Unassembled WGS sequence"/>
</dbReference>
<keyword evidence="7 9" id="KW-0807">Transducer</keyword>
<name>A0AA37T1B0_9GAMM</name>
<dbReference type="CDD" id="cd06225">
    <property type="entry name" value="HAMP"/>
    <property type="match status" value="1"/>
</dbReference>
<dbReference type="Gene3D" id="1.10.287.950">
    <property type="entry name" value="Methyl-accepting chemotaxis protein"/>
    <property type="match status" value="1"/>
</dbReference>
<dbReference type="FunFam" id="1.10.287.950:FF:000001">
    <property type="entry name" value="Methyl-accepting chemotaxis sensory transducer"/>
    <property type="match status" value="1"/>
</dbReference>
<evidence type="ECO:0000256" key="10">
    <source>
        <dbReference type="SAM" id="Phobius"/>
    </source>
</evidence>
<sequence>MNISTKLLLAFLASIILPIFTISFWVIQETEEQAFENFTARSQAEILQISNAFELFFNEISKNVNYLATHPDVIEAETGLVNYMASDVSGEMTALQNGETEAKVFTLYRDFAETHSGIAYVYMGNQEGGYVQWPSGPAIASYDPRTRPWFDSAMNANGQTVHTSAYYWEADDAVIVSTVRSIKNRFGQAIGVQGMDVSLKNLTEMVTNIRFGKTGFVMLLEDTGNVLVDPVWPEHNFKNIRDIENGSLSNLINKQASDGLMTVDLRGEKYLATVVVSAQLGWRYIGLIQEQEAMALASKMTTIITIISIILIGIFGALATVMAQMISRPIRQVTKGLKDISEGGGDLTKRLNVNSTDETGELAKSFNVFLKSIADLVTEIGESADRVSQQAEKTTRASDTLNALSHQQQTFFEQTASNISEMAHSTNEVTEHCQTTSHSAHNAKSSSESVQGVITATSQSMNELNKALTTASEQMTQLETESAGITSILEAILGIADQTNLLALNAAIEAARAGEHGRGFSVVADEVRALSRRTTDSTEEISVQLDKLRKVIHGIVKNMDNSLKHSDKTAQHASSAMQAFEEISGAIDNISHVSDQITVSVRQQQQITESIHGNINNTHDSSTKLVNVAEESATNAGELQQLAAHVSSLVHKFKV</sequence>
<accession>A0AA37T1B0</accession>
<dbReference type="InterPro" id="IPR033479">
    <property type="entry name" value="dCache_1"/>
</dbReference>
<dbReference type="RefSeq" id="WP_232592755.1">
    <property type="nucleotide sequence ID" value="NZ_BSPD01000021.1"/>
</dbReference>
<dbReference type="GO" id="GO:0007165">
    <property type="term" value="P:signal transduction"/>
    <property type="evidence" value="ECO:0007669"/>
    <property type="project" value="UniProtKB-KW"/>
</dbReference>
<evidence type="ECO:0000313" key="13">
    <source>
        <dbReference type="EMBL" id="GLS25094.1"/>
    </source>
</evidence>
<comment type="caution">
    <text evidence="13">The sequence shown here is derived from an EMBL/GenBank/DDBJ whole genome shotgun (WGS) entry which is preliminary data.</text>
</comment>
<feature type="domain" description="HAMP" evidence="12">
    <location>
        <begin position="324"/>
        <end position="378"/>
    </location>
</feature>
<comment type="similarity">
    <text evidence="8">Belongs to the methyl-accepting chemotaxis (MCP) protein family.</text>
</comment>
<evidence type="ECO:0000256" key="5">
    <source>
        <dbReference type="ARBA" id="ARBA00022989"/>
    </source>
</evidence>
<dbReference type="GO" id="GO:0006935">
    <property type="term" value="P:chemotaxis"/>
    <property type="evidence" value="ECO:0007669"/>
    <property type="project" value="UniProtKB-KW"/>
</dbReference>
<proteinExistence type="inferred from homology"/>
<keyword evidence="5 10" id="KW-1133">Transmembrane helix</keyword>
<evidence type="ECO:0000256" key="4">
    <source>
        <dbReference type="ARBA" id="ARBA00022692"/>
    </source>
</evidence>
<evidence type="ECO:0000256" key="6">
    <source>
        <dbReference type="ARBA" id="ARBA00023136"/>
    </source>
</evidence>
<evidence type="ECO:0000313" key="14">
    <source>
        <dbReference type="Proteomes" id="UP001156870"/>
    </source>
</evidence>
<reference evidence="13 14" key="1">
    <citation type="journal article" date="2014" name="Int. J. Syst. Evol. Microbiol.">
        <title>Complete genome sequence of Corynebacterium casei LMG S-19264T (=DSM 44701T), isolated from a smear-ripened cheese.</title>
        <authorList>
            <consortium name="US DOE Joint Genome Institute (JGI-PGF)"/>
            <person name="Walter F."/>
            <person name="Albersmeier A."/>
            <person name="Kalinowski J."/>
            <person name="Ruckert C."/>
        </authorList>
    </citation>
    <scope>NUCLEOTIDE SEQUENCE [LARGE SCALE GENOMIC DNA]</scope>
    <source>
        <strain evidence="13 14">NBRC 110095</strain>
    </source>
</reference>
<feature type="transmembrane region" description="Helical" evidence="10">
    <location>
        <begin position="303"/>
        <end position="323"/>
    </location>
</feature>
<keyword evidence="2" id="KW-1003">Cell membrane</keyword>
<dbReference type="Pfam" id="PF02743">
    <property type="entry name" value="dCache_1"/>
    <property type="match status" value="1"/>
</dbReference>
<dbReference type="SMART" id="SM00283">
    <property type="entry name" value="MA"/>
    <property type="match status" value="1"/>
</dbReference>
<evidence type="ECO:0000256" key="8">
    <source>
        <dbReference type="ARBA" id="ARBA00029447"/>
    </source>
</evidence>